<evidence type="ECO:0000259" key="3">
    <source>
        <dbReference type="Pfam" id="PF07859"/>
    </source>
</evidence>
<evidence type="ECO:0000256" key="2">
    <source>
        <dbReference type="ARBA" id="ARBA00022801"/>
    </source>
</evidence>
<comment type="similarity">
    <text evidence="1">Belongs to the 'GDXG' lipolytic enzyme family.</text>
</comment>
<accession>A0A937VZT4</accession>
<dbReference type="Proteomes" id="UP000712673">
    <property type="component" value="Unassembled WGS sequence"/>
</dbReference>
<dbReference type="GO" id="GO:0004806">
    <property type="term" value="F:triacylglycerol lipase activity"/>
    <property type="evidence" value="ECO:0007669"/>
    <property type="project" value="TreeGrafter"/>
</dbReference>
<sequence>MPSRELTALIHMLTSRPMPEQATVADRRQGFDMLAAKFPLAPDVRCDAVDANGVAAAWVVAPGADTGRTLLYLHGGGYVIGSINTHRDLAARLSRAAAARVLLIDYRLAPEHPHPAAVDDAVTAYRWLLQQGAAPTSTVIAGDSAGGGLTVAALVALRAAGAPLPAAGVCISPWVDLEGIGDSMSSKASVDPIVQLPGLQWFAGLYLNGAHPRTPLAAPLYADLHGLPPLLIHVGTAETLLDDATRLAARAQAAGVEVTLDAWEGMIHVWHLFAAMLPEGQQAIERVGAYIRQHAAA</sequence>
<comment type="caution">
    <text evidence="4">The sequence shown here is derived from an EMBL/GenBank/DDBJ whole genome shotgun (WGS) entry which is preliminary data.</text>
</comment>
<evidence type="ECO:0000313" key="5">
    <source>
        <dbReference type="Proteomes" id="UP000712673"/>
    </source>
</evidence>
<dbReference type="AlphaFoldDB" id="A0A937VZT4"/>
<dbReference type="InterPro" id="IPR050300">
    <property type="entry name" value="GDXG_lipolytic_enzyme"/>
</dbReference>
<protein>
    <submittedName>
        <fullName evidence="4">Alpha/beta hydrolase</fullName>
    </submittedName>
</protein>
<dbReference type="InterPro" id="IPR013094">
    <property type="entry name" value="AB_hydrolase_3"/>
</dbReference>
<keyword evidence="2 4" id="KW-0378">Hydrolase</keyword>
<dbReference type="SUPFAM" id="SSF53474">
    <property type="entry name" value="alpha/beta-Hydrolases"/>
    <property type="match status" value="1"/>
</dbReference>
<organism evidence="4 5">
    <name type="scientific">Tectimicrobiota bacterium</name>
    <dbReference type="NCBI Taxonomy" id="2528274"/>
    <lineage>
        <taxon>Bacteria</taxon>
        <taxon>Pseudomonadati</taxon>
        <taxon>Nitrospinota/Tectimicrobiota group</taxon>
        <taxon>Candidatus Tectimicrobiota</taxon>
    </lineage>
</organism>
<dbReference type="PROSITE" id="PS01173">
    <property type="entry name" value="LIPASE_GDXG_HIS"/>
    <property type="match status" value="1"/>
</dbReference>
<dbReference type="InterPro" id="IPR002168">
    <property type="entry name" value="Lipase_GDXG_HIS_AS"/>
</dbReference>
<dbReference type="Pfam" id="PF07859">
    <property type="entry name" value="Abhydrolase_3"/>
    <property type="match status" value="1"/>
</dbReference>
<dbReference type="PANTHER" id="PTHR48081:SF30">
    <property type="entry name" value="ACETYL-HYDROLASE LIPR-RELATED"/>
    <property type="match status" value="1"/>
</dbReference>
<feature type="domain" description="Alpha/beta hydrolase fold-3" evidence="3">
    <location>
        <begin position="70"/>
        <end position="271"/>
    </location>
</feature>
<dbReference type="Gene3D" id="3.40.50.1820">
    <property type="entry name" value="alpha/beta hydrolase"/>
    <property type="match status" value="1"/>
</dbReference>
<evidence type="ECO:0000313" key="4">
    <source>
        <dbReference type="EMBL" id="MBM3222655.1"/>
    </source>
</evidence>
<name>A0A937VZT4_UNCTE</name>
<dbReference type="InterPro" id="IPR029058">
    <property type="entry name" value="AB_hydrolase_fold"/>
</dbReference>
<reference evidence="4" key="1">
    <citation type="submission" date="2019-03" db="EMBL/GenBank/DDBJ databases">
        <title>Lake Tanganyika Metagenome-Assembled Genomes (MAGs).</title>
        <authorList>
            <person name="Tran P."/>
        </authorList>
    </citation>
    <scope>NUCLEOTIDE SEQUENCE</scope>
    <source>
        <strain evidence="4">K_DeepCast_65m_m2_066</strain>
    </source>
</reference>
<proteinExistence type="inferred from homology"/>
<dbReference type="PANTHER" id="PTHR48081">
    <property type="entry name" value="AB HYDROLASE SUPERFAMILY PROTEIN C4A8.06C"/>
    <property type="match status" value="1"/>
</dbReference>
<gene>
    <name evidence="4" type="ORF">FJZ47_02455</name>
</gene>
<evidence type="ECO:0000256" key="1">
    <source>
        <dbReference type="ARBA" id="ARBA00010515"/>
    </source>
</evidence>
<dbReference type="EMBL" id="VGLS01000040">
    <property type="protein sequence ID" value="MBM3222655.1"/>
    <property type="molecule type" value="Genomic_DNA"/>
</dbReference>